<name>A0A2D2DT46_9BURK</name>
<evidence type="ECO:0000313" key="1">
    <source>
        <dbReference type="EMBL" id="ATQ78158.1"/>
    </source>
</evidence>
<sequence>MEILPVSRAGAAGRLIHNSAAVAGMIADIRTLSALEFLYERFLDGGNEEHTYLLSQILTRNVEQLVPRIEAEIGGLHGGTLAAVETLLFAAAAQDALRRHRERVLPALLTLPLRSDAGERVPEPVSRYSLVIGNRPGSVLGIPRPRARWPCIASAGWRR</sequence>
<organism evidence="1 2">
    <name type="scientific">Massilia violaceinigra</name>
    <dbReference type="NCBI Taxonomy" id="2045208"/>
    <lineage>
        <taxon>Bacteria</taxon>
        <taxon>Pseudomonadati</taxon>
        <taxon>Pseudomonadota</taxon>
        <taxon>Betaproteobacteria</taxon>
        <taxon>Burkholderiales</taxon>
        <taxon>Oxalobacteraceae</taxon>
        <taxon>Telluria group</taxon>
        <taxon>Massilia</taxon>
    </lineage>
</organism>
<proteinExistence type="predicted"/>
<dbReference type="AlphaFoldDB" id="A0A2D2DT46"/>
<protein>
    <submittedName>
        <fullName evidence="1">Uncharacterized protein</fullName>
    </submittedName>
</protein>
<reference evidence="1" key="1">
    <citation type="submission" date="2017-10" db="EMBL/GenBank/DDBJ databases">
        <title>Massilia psychrophilum sp. nov., a novel purple-pigmented bacterium isolated from Tianshan glacier, Xinjiang Municipality, China.</title>
        <authorList>
            <person name="Wang H."/>
        </authorList>
    </citation>
    <scope>NUCLEOTIDE SEQUENCE [LARGE SCALE GENOMIC DNA]</scope>
    <source>
        <strain evidence="1">B2</strain>
    </source>
</reference>
<evidence type="ECO:0000313" key="2">
    <source>
        <dbReference type="Proteomes" id="UP000229897"/>
    </source>
</evidence>
<dbReference type="EMBL" id="CP024608">
    <property type="protein sequence ID" value="ATQ78158.1"/>
    <property type="molecule type" value="Genomic_DNA"/>
</dbReference>
<gene>
    <name evidence="1" type="ORF">CR152_29325</name>
</gene>
<accession>A0A2D2DT46</accession>
<keyword evidence="2" id="KW-1185">Reference proteome</keyword>
<dbReference type="KEGG" id="mass:CR152_29325"/>
<dbReference type="Proteomes" id="UP000229897">
    <property type="component" value="Chromosome"/>
</dbReference>